<dbReference type="Gene3D" id="3.30.210.10">
    <property type="entry name" value="DNA polymerase, thumb domain"/>
    <property type="match status" value="1"/>
</dbReference>
<dbReference type="GO" id="GO:0003887">
    <property type="term" value="F:DNA-directed DNA polymerase activity"/>
    <property type="evidence" value="ECO:0007669"/>
    <property type="project" value="UniProtKB-KW"/>
</dbReference>
<dbReference type="CDD" id="cd00141">
    <property type="entry name" value="NT_POLXc"/>
    <property type="match status" value="1"/>
</dbReference>
<dbReference type="AlphaFoldDB" id="A0A2M6ZEA8"/>
<dbReference type="InterPro" id="IPR010996">
    <property type="entry name" value="HHH_MUS81"/>
</dbReference>
<evidence type="ECO:0000256" key="9">
    <source>
        <dbReference type="ARBA" id="ARBA00022695"/>
    </source>
</evidence>
<feature type="domain" description="Polymerase/histidinol phosphatase N-terminal" evidence="23">
    <location>
        <begin position="337"/>
        <end position="416"/>
    </location>
</feature>
<comment type="cofactor">
    <cofactor evidence="1">
        <name>Mg(2+)</name>
        <dbReference type="ChEBI" id="CHEBI:18420"/>
    </cofactor>
</comment>
<dbReference type="SUPFAM" id="SSF89550">
    <property type="entry name" value="PHP domain-like"/>
    <property type="match status" value="1"/>
</dbReference>
<comment type="caution">
    <text evidence="25">The sequence shown here is derived from an EMBL/GenBank/DDBJ whole genome shotgun (WGS) entry which is preliminary data.</text>
</comment>
<evidence type="ECO:0000256" key="13">
    <source>
        <dbReference type="ARBA" id="ARBA00022932"/>
    </source>
</evidence>
<evidence type="ECO:0000256" key="7">
    <source>
        <dbReference type="ARBA" id="ARBA00022634"/>
    </source>
</evidence>
<dbReference type="NCBIfam" id="NF006375">
    <property type="entry name" value="PRK08609.1"/>
    <property type="match status" value="1"/>
</dbReference>
<keyword evidence="13" id="KW-0239">DNA-directed DNA polymerase</keyword>
<dbReference type="GO" id="GO:0042578">
    <property type="term" value="F:phosphoric ester hydrolase activity"/>
    <property type="evidence" value="ECO:0007669"/>
    <property type="project" value="TreeGrafter"/>
</dbReference>
<name>A0A2M6ZEA8_9BACT</name>
<organism evidence="25 26">
    <name type="scientific">Candidatus Desantisbacteria bacterium CG07_land_8_20_14_0_80_39_15</name>
    <dbReference type="NCBI Taxonomy" id="1974549"/>
    <lineage>
        <taxon>Bacteria</taxon>
        <taxon>Candidatus Desantisiibacteriota</taxon>
    </lineage>
</organism>
<dbReference type="PANTHER" id="PTHR36928:SF1">
    <property type="entry name" value="PHOSPHATASE YCDX-RELATED"/>
    <property type="match status" value="1"/>
</dbReference>
<dbReference type="EC" id="4.2.99.18" evidence="4"/>
<dbReference type="GO" id="GO:0008270">
    <property type="term" value="F:zinc ion binding"/>
    <property type="evidence" value="ECO:0007669"/>
    <property type="project" value="TreeGrafter"/>
</dbReference>
<evidence type="ECO:0000259" key="22">
    <source>
        <dbReference type="SMART" id="SM00278"/>
    </source>
</evidence>
<dbReference type="PRINTS" id="PR00870">
    <property type="entry name" value="DNAPOLXBETA"/>
</dbReference>
<evidence type="ECO:0000256" key="3">
    <source>
        <dbReference type="ARBA" id="ARBA00012417"/>
    </source>
</evidence>
<evidence type="ECO:0000256" key="17">
    <source>
        <dbReference type="ARBA" id="ARBA00035726"/>
    </source>
</evidence>
<evidence type="ECO:0000256" key="4">
    <source>
        <dbReference type="ARBA" id="ARBA00012720"/>
    </source>
</evidence>
<dbReference type="InterPro" id="IPR016195">
    <property type="entry name" value="Pol/histidinol_Pase-like"/>
</dbReference>
<dbReference type="CDD" id="cd07436">
    <property type="entry name" value="PHP_PolX"/>
    <property type="match status" value="1"/>
</dbReference>
<keyword evidence="9" id="KW-0548">Nucleotidyltransferase</keyword>
<dbReference type="Pfam" id="PF14791">
    <property type="entry name" value="DNA_pol_B_thumb"/>
    <property type="match status" value="1"/>
</dbReference>
<dbReference type="InterPro" id="IPR003583">
    <property type="entry name" value="Hlx-hairpin-Hlx_DNA-bd_motif"/>
</dbReference>
<keyword evidence="10" id="KW-0235">DNA replication</keyword>
<dbReference type="InterPro" id="IPR010994">
    <property type="entry name" value="RuvA_2-like"/>
</dbReference>
<dbReference type="PIRSF" id="PIRSF005047">
    <property type="entry name" value="UCP005047_YshC"/>
    <property type="match status" value="1"/>
</dbReference>
<dbReference type="Gene3D" id="1.10.150.110">
    <property type="entry name" value="DNA polymerase beta, N-terminal domain-like"/>
    <property type="match status" value="1"/>
</dbReference>
<dbReference type="SUPFAM" id="SSF47781">
    <property type="entry name" value="RuvA domain 2-like"/>
    <property type="match status" value="1"/>
</dbReference>
<dbReference type="Gene3D" id="1.10.150.20">
    <property type="entry name" value="5' to 3' exonuclease, C-terminal subdomain"/>
    <property type="match status" value="1"/>
</dbReference>
<dbReference type="Proteomes" id="UP000229227">
    <property type="component" value="Unassembled WGS sequence"/>
</dbReference>
<evidence type="ECO:0000313" key="26">
    <source>
        <dbReference type="Proteomes" id="UP000229227"/>
    </source>
</evidence>
<dbReference type="InterPro" id="IPR002008">
    <property type="entry name" value="DNA_pol_X_beta-like"/>
</dbReference>
<dbReference type="InterPro" id="IPR004013">
    <property type="entry name" value="PHP_dom"/>
</dbReference>
<evidence type="ECO:0000256" key="1">
    <source>
        <dbReference type="ARBA" id="ARBA00001946"/>
    </source>
</evidence>
<dbReference type="SMART" id="SM00483">
    <property type="entry name" value="POLXc"/>
    <property type="match status" value="1"/>
</dbReference>
<dbReference type="InterPro" id="IPR050243">
    <property type="entry name" value="PHP_phosphatase"/>
</dbReference>
<dbReference type="SMART" id="SM00278">
    <property type="entry name" value="HhH1"/>
    <property type="match status" value="3"/>
</dbReference>
<dbReference type="InterPro" id="IPR003141">
    <property type="entry name" value="Pol/His_phosphatase_N"/>
</dbReference>
<evidence type="ECO:0000259" key="24">
    <source>
        <dbReference type="SMART" id="SM00483"/>
    </source>
</evidence>
<dbReference type="Pfam" id="PF14520">
    <property type="entry name" value="HHH_5"/>
    <property type="match status" value="1"/>
</dbReference>
<dbReference type="SMART" id="SM00481">
    <property type="entry name" value="POLIIIAc"/>
    <property type="match status" value="1"/>
</dbReference>
<comment type="catalytic activity">
    <reaction evidence="21">
        <text>DNA(n) + a 2'-deoxyribonucleoside 5'-triphosphate = DNA(n+1) + diphosphate</text>
        <dbReference type="Rhea" id="RHEA:22508"/>
        <dbReference type="Rhea" id="RHEA-COMP:17339"/>
        <dbReference type="Rhea" id="RHEA-COMP:17340"/>
        <dbReference type="ChEBI" id="CHEBI:33019"/>
        <dbReference type="ChEBI" id="CHEBI:61560"/>
        <dbReference type="ChEBI" id="CHEBI:173112"/>
        <dbReference type="EC" id="2.7.7.7"/>
    </reaction>
</comment>
<evidence type="ECO:0000256" key="2">
    <source>
        <dbReference type="ARBA" id="ARBA00004496"/>
    </source>
</evidence>
<dbReference type="EC" id="2.7.7.7" evidence="3"/>
<reference evidence="26" key="1">
    <citation type="submission" date="2017-09" db="EMBL/GenBank/DDBJ databases">
        <title>Depth-based differentiation of microbial function through sediment-hosted aquifers and enrichment of novel symbionts in the deep terrestrial subsurface.</title>
        <authorList>
            <person name="Probst A.J."/>
            <person name="Ladd B."/>
            <person name="Jarett J.K."/>
            <person name="Geller-Mcgrath D.E."/>
            <person name="Sieber C.M.K."/>
            <person name="Emerson J.B."/>
            <person name="Anantharaman K."/>
            <person name="Thomas B.C."/>
            <person name="Malmstrom R."/>
            <person name="Stieglmeier M."/>
            <person name="Klingl A."/>
            <person name="Woyke T."/>
            <person name="Ryan C.M."/>
            <person name="Banfield J.F."/>
        </authorList>
    </citation>
    <scope>NUCLEOTIDE SEQUENCE [LARGE SCALE GENOMIC DNA]</scope>
</reference>
<dbReference type="InterPro" id="IPR047967">
    <property type="entry name" value="PolX_PHP"/>
</dbReference>
<sequence length="571" mass="64125">MENLEIAKIFWEIAELLEINNENPFKVRAYYKVAQVIEGLSESLNTIAERGELKKIPGVGEGTAEKISELLRTGKLKYYEELKKKIPEGLLTLLEISEIGPKTAQLLYQKLGIDNLEKLKKTLDEHKIRDLPGMGEKSEDNIRRGLELLKESGARMLLGNAFPIAEEIIEQLKKDSPVEKIEATGSLRRMKETIGDIDILVVSKNAEKVMDVFTKLKIVRDVLAKGYTKSSILTGGGIQVDVRVVKPDEFGAALHYFTGSKAHNIAVRELGVRKGLKINEYGIFKGKKKVGGEKEEDIFDAIGLPYIPPELRENYLEIESAKEGSLPELVGYDEIRGDLHIHSKWSDGEDSIEDIASAAKATGYEYVGICDHSQSLKFAGGLTIVNLRKKIEEIEKLNKKIKGITILAGAEVDIKADGTLDYPDEILKELDIVIAAVHSGFKMDQEKMTRRIIKGIENKYVHILAHPLGRLINKRDPYKVDVEHLIKTAAETKVMLEINAHPERLDLPDIYCRRAKDQGITIVIDTDAHHIDQMGFMKFGIGVARRGWLEKKDVLNTLPLDALLKKLKERR</sequence>
<dbReference type="InterPro" id="IPR027421">
    <property type="entry name" value="DNA_pol_lamdba_lyase_dom_sf"/>
</dbReference>
<comment type="function">
    <text evidence="20">Repair polymerase that plays a key role in base-excision repair. During this process, the damaged base is excised by specific DNA glycosylases, the DNA backbone is nicked at the abasic site by an apurinic/apyrimidic (AP) endonuclease, and POLB removes 5'-deoxyribose-phosphate from the preincised AP site acting as a 5'-deoxyribose-phosphate lyase (5'-dRP lyase); through its DNA polymerase activity, it adds one nucleotide to the 3' end of the arising single-nucleotide gap. Conducts 'gap-filling' DNA synthesis in a stepwise distributive fashion rather than in a processive fashion as for other DNA polymerases. It is also able to cleave sugar-phosphate bonds 3' to an intact AP site, acting as an AP lyase.</text>
</comment>
<dbReference type="Pfam" id="PF02811">
    <property type="entry name" value="PHP"/>
    <property type="match status" value="1"/>
</dbReference>
<evidence type="ECO:0000256" key="12">
    <source>
        <dbReference type="ARBA" id="ARBA00022843"/>
    </source>
</evidence>
<dbReference type="InterPro" id="IPR029398">
    <property type="entry name" value="PolB_thumb"/>
</dbReference>
<feature type="domain" description="Helix-hairpin-helix DNA-binding motif class 1" evidence="22">
    <location>
        <begin position="126"/>
        <end position="145"/>
    </location>
</feature>
<protein>
    <recommendedName>
        <fullName evidence="5">DNA polymerase beta</fullName>
        <ecNumber evidence="3">2.7.7.7</ecNumber>
        <ecNumber evidence="4">4.2.99.18</ecNumber>
    </recommendedName>
    <alternativeName>
        <fullName evidence="16">5'-deoxyribose-phosphate lyase</fullName>
    </alternativeName>
    <alternativeName>
        <fullName evidence="17">AP lyase</fullName>
    </alternativeName>
</protein>
<dbReference type="Gene3D" id="3.20.20.140">
    <property type="entry name" value="Metal-dependent hydrolases"/>
    <property type="match status" value="1"/>
</dbReference>
<dbReference type="FunFam" id="3.20.20.140:FF:000047">
    <property type="entry name" value="PHP domain-containing protein"/>
    <property type="match status" value="1"/>
</dbReference>
<evidence type="ECO:0000256" key="19">
    <source>
        <dbReference type="ARBA" id="ARBA00044678"/>
    </source>
</evidence>
<evidence type="ECO:0000256" key="20">
    <source>
        <dbReference type="ARBA" id="ARBA00045548"/>
    </source>
</evidence>
<keyword evidence="11" id="KW-0227">DNA damage</keyword>
<evidence type="ECO:0000256" key="15">
    <source>
        <dbReference type="ARBA" id="ARBA00023204"/>
    </source>
</evidence>
<evidence type="ECO:0000256" key="11">
    <source>
        <dbReference type="ARBA" id="ARBA00022763"/>
    </source>
</evidence>
<evidence type="ECO:0000256" key="6">
    <source>
        <dbReference type="ARBA" id="ARBA00022481"/>
    </source>
</evidence>
<feature type="domain" description="Helix-hairpin-helix DNA-binding motif class 1" evidence="22">
    <location>
        <begin position="51"/>
        <end position="70"/>
    </location>
</feature>
<proteinExistence type="predicted"/>
<dbReference type="EMBL" id="PEWN01000136">
    <property type="protein sequence ID" value="PIU50741.1"/>
    <property type="molecule type" value="Genomic_DNA"/>
</dbReference>
<evidence type="ECO:0000256" key="14">
    <source>
        <dbReference type="ARBA" id="ARBA00023053"/>
    </source>
</evidence>
<dbReference type="Gene3D" id="3.30.460.10">
    <property type="entry name" value="Beta Polymerase, domain 2"/>
    <property type="match status" value="1"/>
</dbReference>
<evidence type="ECO:0000259" key="23">
    <source>
        <dbReference type="SMART" id="SM00481"/>
    </source>
</evidence>
<evidence type="ECO:0000256" key="5">
    <source>
        <dbReference type="ARBA" id="ARBA00020020"/>
    </source>
</evidence>
<evidence type="ECO:0000256" key="10">
    <source>
        <dbReference type="ARBA" id="ARBA00022705"/>
    </source>
</evidence>
<evidence type="ECO:0000256" key="18">
    <source>
        <dbReference type="ARBA" id="ARBA00044632"/>
    </source>
</evidence>
<dbReference type="SUPFAM" id="SSF47802">
    <property type="entry name" value="DNA polymerase beta, N-terminal domain-like"/>
    <property type="match status" value="1"/>
</dbReference>
<dbReference type="GO" id="GO:0006281">
    <property type="term" value="P:DNA repair"/>
    <property type="evidence" value="ECO:0007669"/>
    <property type="project" value="UniProtKB-KW"/>
</dbReference>
<keyword evidence="8" id="KW-0808">Transferase</keyword>
<evidence type="ECO:0000256" key="16">
    <source>
        <dbReference type="ARBA" id="ARBA00035717"/>
    </source>
</evidence>
<gene>
    <name evidence="25" type="ORF">COS91_08130</name>
</gene>
<dbReference type="InterPro" id="IPR022311">
    <property type="entry name" value="PolX-like"/>
</dbReference>
<evidence type="ECO:0000256" key="21">
    <source>
        <dbReference type="ARBA" id="ARBA00049244"/>
    </source>
</evidence>
<comment type="catalytic activity">
    <reaction evidence="19">
        <text>a 5'-end 2'-deoxyribose-2'-deoxyribonucleotide-DNA = (2E,4S)-4-hydroxypenten-2-al-5-phosphate + a 5'-end 5'-phospho-2'-deoxyribonucleoside-DNA + H(+)</text>
        <dbReference type="Rhea" id="RHEA:76255"/>
        <dbReference type="Rhea" id="RHEA-COMP:13180"/>
        <dbReference type="Rhea" id="RHEA-COMP:18657"/>
        <dbReference type="ChEBI" id="CHEBI:15378"/>
        <dbReference type="ChEBI" id="CHEBI:136412"/>
        <dbReference type="ChEBI" id="CHEBI:195194"/>
        <dbReference type="ChEBI" id="CHEBI:195195"/>
    </reaction>
</comment>
<dbReference type="GO" id="GO:0005829">
    <property type="term" value="C:cytosol"/>
    <property type="evidence" value="ECO:0007669"/>
    <property type="project" value="TreeGrafter"/>
</dbReference>
<feature type="domain" description="Helix-hairpin-helix DNA-binding motif class 1" evidence="22">
    <location>
        <begin position="91"/>
        <end position="110"/>
    </location>
</feature>
<comment type="subcellular location">
    <subcellularLocation>
        <location evidence="2">Cytoplasm</location>
    </subcellularLocation>
</comment>
<keyword evidence="6" id="KW-0488">Methylation</keyword>
<evidence type="ECO:0000256" key="8">
    <source>
        <dbReference type="ARBA" id="ARBA00022679"/>
    </source>
</evidence>
<comment type="catalytic activity">
    <reaction evidence="18">
        <text>2'-deoxyribonucleotide-(2'-deoxyribose 5'-phosphate)-2'-deoxyribonucleotide-DNA = a 3'-end 2'-deoxyribonucleotide-(2,3-dehydro-2,3-deoxyribose 5'-phosphate)-DNA + a 5'-end 5'-phospho-2'-deoxyribonucleoside-DNA + H(+)</text>
        <dbReference type="Rhea" id="RHEA:66592"/>
        <dbReference type="Rhea" id="RHEA-COMP:13180"/>
        <dbReference type="Rhea" id="RHEA-COMP:16897"/>
        <dbReference type="Rhea" id="RHEA-COMP:17067"/>
        <dbReference type="ChEBI" id="CHEBI:15378"/>
        <dbReference type="ChEBI" id="CHEBI:136412"/>
        <dbReference type="ChEBI" id="CHEBI:157695"/>
        <dbReference type="ChEBI" id="CHEBI:167181"/>
        <dbReference type="EC" id="4.2.99.18"/>
    </reaction>
</comment>
<keyword evidence="7" id="KW-0237">DNA synthesis</keyword>
<dbReference type="GO" id="GO:0140078">
    <property type="term" value="F:class I DNA-(apurinic or apyrimidinic site) endonuclease activity"/>
    <property type="evidence" value="ECO:0007669"/>
    <property type="project" value="UniProtKB-EC"/>
</dbReference>
<dbReference type="Pfam" id="PF14716">
    <property type="entry name" value="HHH_8"/>
    <property type="match status" value="1"/>
</dbReference>
<dbReference type="SUPFAM" id="SSF81301">
    <property type="entry name" value="Nucleotidyltransferase"/>
    <property type="match status" value="1"/>
</dbReference>
<evidence type="ECO:0000313" key="25">
    <source>
        <dbReference type="EMBL" id="PIU50741.1"/>
    </source>
</evidence>
<keyword evidence="12" id="KW-0832">Ubl conjugation</keyword>
<feature type="domain" description="DNA-directed DNA polymerase X" evidence="24">
    <location>
        <begin position="1"/>
        <end position="313"/>
    </location>
</feature>
<dbReference type="GO" id="GO:0003677">
    <property type="term" value="F:DNA binding"/>
    <property type="evidence" value="ECO:0007669"/>
    <property type="project" value="InterPro"/>
</dbReference>
<dbReference type="InterPro" id="IPR002054">
    <property type="entry name" value="DNA-dir_DNA_pol_X"/>
</dbReference>
<accession>A0A2M6ZEA8</accession>
<keyword evidence="15" id="KW-0234">DNA repair</keyword>
<keyword evidence="14" id="KW-0915">Sodium</keyword>
<dbReference type="InterPro" id="IPR037160">
    <property type="entry name" value="DNA_Pol_thumb_sf"/>
</dbReference>
<dbReference type="InterPro" id="IPR043519">
    <property type="entry name" value="NT_sf"/>
</dbReference>
<dbReference type="PANTHER" id="PTHR36928">
    <property type="entry name" value="PHOSPHATASE YCDX-RELATED"/>
    <property type="match status" value="1"/>
</dbReference>